<dbReference type="InterPro" id="IPR036291">
    <property type="entry name" value="NAD(P)-bd_dom_sf"/>
</dbReference>
<protein>
    <submittedName>
        <fullName evidence="2">NAD(P)H-binding protein</fullName>
    </submittedName>
</protein>
<reference evidence="2 3" key="1">
    <citation type="submission" date="2022-01" db="EMBL/GenBank/DDBJ databases">
        <title>Draft Genome Sequences of Seven Type Strains of the Genus Streptomyces.</title>
        <authorList>
            <person name="Aziz S."/>
            <person name="Coretto E."/>
            <person name="Chronakova A."/>
            <person name="Sproer C."/>
            <person name="Huber K."/>
            <person name="Nouioui I."/>
            <person name="Gross H."/>
        </authorList>
    </citation>
    <scope>NUCLEOTIDE SEQUENCE [LARGE SCALE GENOMIC DNA]</scope>
    <source>
        <strain evidence="2 3">DSM 41685</strain>
    </source>
</reference>
<dbReference type="RefSeq" id="WP_086697813.1">
    <property type="nucleotide sequence ID" value="NZ_JAKKZF010000137.1"/>
</dbReference>
<dbReference type="InterPro" id="IPR016040">
    <property type="entry name" value="NAD(P)-bd_dom"/>
</dbReference>
<dbReference type="InterPro" id="IPR051604">
    <property type="entry name" value="Ergot_Alk_Oxidoreductase"/>
</dbReference>
<dbReference type="Pfam" id="PF13460">
    <property type="entry name" value="NAD_binding_10"/>
    <property type="match status" value="1"/>
</dbReference>
<dbReference type="Proteomes" id="UP001299012">
    <property type="component" value="Unassembled WGS sequence"/>
</dbReference>
<comment type="caution">
    <text evidence="2">The sequence shown here is derived from an EMBL/GenBank/DDBJ whole genome shotgun (WGS) entry which is preliminary data.</text>
</comment>
<gene>
    <name evidence="2" type="ORF">L0F81_28145</name>
</gene>
<dbReference type="SUPFAM" id="SSF51735">
    <property type="entry name" value="NAD(P)-binding Rossmann-fold domains"/>
    <property type="match status" value="1"/>
</dbReference>
<dbReference type="PANTHER" id="PTHR43162">
    <property type="match status" value="1"/>
</dbReference>
<dbReference type="Gene3D" id="3.90.25.10">
    <property type="entry name" value="UDP-galactose 4-epimerase, domain 1"/>
    <property type="match status" value="1"/>
</dbReference>
<sequence>MIVVTGATGNVGRHVVTEVAVAGHPVRAVTRTATGAPPAPGARLVQANPAVPETMEEALDGATALFLNYSAVRDATPQLLALAKKQGVRRVVLLSSAAVERAPANPIAQLHRALEEAVEESGLDWTFLRPDMFAVNTIRFWGGQIRDHGVVRAAYGDAALAPIDERDVAAVAATALTDPSARHVGQRYPLTGPEALTQRRMVELIGAALGRPLRFEEITRDRAVAEMAGLGVPEPVAEGLLTMHEGFTREPMPVAPPTHLITGKPAHTFAQWARLHVSDFTADSTAA</sequence>
<feature type="domain" description="NAD(P)-binding" evidence="1">
    <location>
        <begin position="6"/>
        <end position="179"/>
    </location>
</feature>
<evidence type="ECO:0000313" key="2">
    <source>
        <dbReference type="EMBL" id="MCG0067090.1"/>
    </source>
</evidence>
<evidence type="ECO:0000313" key="3">
    <source>
        <dbReference type="Proteomes" id="UP001299012"/>
    </source>
</evidence>
<accession>A0ABS9JNE0</accession>
<proteinExistence type="predicted"/>
<organism evidence="2 3">
    <name type="scientific">Streptomyces tricolor</name>
    <dbReference type="NCBI Taxonomy" id="68277"/>
    <lineage>
        <taxon>Bacteria</taxon>
        <taxon>Bacillati</taxon>
        <taxon>Actinomycetota</taxon>
        <taxon>Actinomycetes</taxon>
        <taxon>Kitasatosporales</taxon>
        <taxon>Streptomycetaceae</taxon>
        <taxon>Streptomyces</taxon>
        <taxon>Streptomyces violaceoruber group</taxon>
    </lineage>
</organism>
<dbReference type="PANTHER" id="PTHR43162:SF1">
    <property type="entry name" value="PRESTALK A DIFFERENTIATION PROTEIN A"/>
    <property type="match status" value="1"/>
</dbReference>
<evidence type="ECO:0000259" key="1">
    <source>
        <dbReference type="Pfam" id="PF13460"/>
    </source>
</evidence>
<name>A0ABS9JNE0_9ACTN</name>
<keyword evidence="3" id="KW-1185">Reference proteome</keyword>
<dbReference type="Gene3D" id="3.40.50.720">
    <property type="entry name" value="NAD(P)-binding Rossmann-like Domain"/>
    <property type="match status" value="1"/>
</dbReference>
<dbReference type="EMBL" id="JAKKZF010000137">
    <property type="protein sequence ID" value="MCG0067090.1"/>
    <property type="molecule type" value="Genomic_DNA"/>
</dbReference>